<reference evidence="1" key="1">
    <citation type="submission" date="2020-06" db="EMBL/GenBank/DDBJ databases">
        <authorList>
            <person name="Li T."/>
            <person name="Hu X."/>
            <person name="Zhang T."/>
            <person name="Song X."/>
            <person name="Zhang H."/>
            <person name="Dai N."/>
            <person name="Sheng W."/>
            <person name="Hou X."/>
            <person name="Wei L."/>
        </authorList>
    </citation>
    <scope>NUCLEOTIDE SEQUENCE</scope>
    <source>
        <strain evidence="1">G02</strain>
        <tissue evidence="1">Leaf</tissue>
    </source>
</reference>
<dbReference type="InterPro" id="IPR036691">
    <property type="entry name" value="Endo/exonu/phosph_ase_sf"/>
</dbReference>
<gene>
    <name evidence="1" type="ORF">Sradi_6840100</name>
</gene>
<accession>A0AAW2JLT8</accession>
<sequence>MRVLAQAARSRLPMIKAGVWNVRGLNSVGHQAAVGQLVRENKLQFLGLLETRVRQGNVQRIQSNLLTNWSWFEDYSGPGGRIWLLGMI</sequence>
<dbReference type="SUPFAM" id="SSF56219">
    <property type="entry name" value="DNase I-like"/>
    <property type="match status" value="1"/>
</dbReference>
<dbReference type="Gene3D" id="3.60.10.10">
    <property type="entry name" value="Endonuclease/exonuclease/phosphatase"/>
    <property type="match status" value="1"/>
</dbReference>
<proteinExistence type="predicted"/>
<evidence type="ECO:0000313" key="1">
    <source>
        <dbReference type="EMBL" id="KAL0295348.1"/>
    </source>
</evidence>
<protein>
    <submittedName>
        <fullName evidence="1">Uncharacterized protein</fullName>
    </submittedName>
</protein>
<dbReference type="AlphaFoldDB" id="A0AAW2JLT8"/>
<comment type="caution">
    <text evidence="1">The sequence shown here is derived from an EMBL/GenBank/DDBJ whole genome shotgun (WGS) entry which is preliminary data.</text>
</comment>
<name>A0AAW2JLT8_SESRA</name>
<dbReference type="EMBL" id="JACGWJ010000051">
    <property type="protein sequence ID" value="KAL0295348.1"/>
    <property type="molecule type" value="Genomic_DNA"/>
</dbReference>
<organism evidence="1">
    <name type="scientific">Sesamum radiatum</name>
    <name type="common">Black benniseed</name>
    <dbReference type="NCBI Taxonomy" id="300843"/>
    <lineage>
        <taxon>Eukaryota</taxon>
        <taxon>Viridiplantae</taxon>
        <taxon>Streptophyta</taxon>
        <taxon>Embryophyta</taxon>
        <taxon>Tracheophyta</taxon>
        <taxon>Spermatophyta</taxon>
        <taxon>Magnoliopsida</taxon>
        <taxon>eudicotyledons</taxon>
        <taxon>Gunneridae</taxon>
        <taxon>Pentapetalae</taxon>
        <taxon>asterids</taxon>
        <taxon>lamiids</taxon>
        <taxon>Lamiales</taxon>
        <taxon>Pedaliaceae</taxon>
        <taxon>Sesamum</taxon>
    </lineage>
</organism>
<reference evidence="1" key="2">
    <citation type="journal article" date="2024" name="Plant">
        <title>Genomic evolution and insights into agronomic trait innovations of Sesamum species.</title>
        <authorList>
            <person name="Miao H."/>
            <person name="Wang L."/>
            <person name="Qu L."/>
            <person name="Liu H."/>
            <person name="Sun Y."/>
            <person name="Le M."/>
            <person name="Wang Q."/>
            <person name="Wei S."/>
            <person name="Zheng Y."/>
            <person name="Lin W."/>
            <person name="Duan Y."/>
            <person name="Cao H."/>
            <person name="Xiong S."/>
            <person name="Wang X."/>
            <person name="Wei L."/>
            <person name="Li C."/>
            <person name="Ma Q."/>
            <person name="Ju M."/>
            <person name="Zhao R."/>
            <person name="Li G."/>
            <person name="Mu C."/>
            <person name="Tian Q."/>
            <person name="Mei H."/>
            <person name="Zhang T."/>
            <person name="Gao T."/>
            <person name="Zhang H."/>
        </authorList>
    </citation>
    <scope>NUCLEOTIDE SEQUENCE</scope>
    <source>
        <strain evidence="1">G02</strain>
    </source>
</reference>